<proteinExistence type="predicted"/>
<organism evidence="2 3">
    <name type="scientific">Roseomonas elaeocarpi</name>
    <dbReference type="NCBI Taxonomy" id="907779"/>
    <lineage>
        <taxon>Bacteria</taxon>
        <taxon>Pseudomonadati</taxon>
        <taxon>Pseudomonadota</taxon>
        <taxon>Alphaproteobacteria</taxon>
        <taxon>Acetobacterales</taxon>
        <taxon>Roseomonadaceae</taxon>
        <taxon>Roseomonas</taxon>
    </lineage>
</organism>
<name>A0ABV6JVV2_9PROT</name>
<evidence type="ECO:0000313" key="3">
    <source>
        <dbReference type="Proteomes" id="UP001589865"/>
    </source>
</evidence>
<reference evidence="2 3" key="1">
    <citation type="submission" date="2024-09" db="EMBL/GenBank/DDBJ databases">
        <authorList>
            <person name="Sun Q."/>
            <person name="Mori K."/>
        </authorList>
    </citation>
    <scope>NUCLEOTIDE SEQUENCE [LARGE SCALE GENOMIC DNA]</scope>
    <source>
        <strain evidence="2 3">TBRC 5777</strain>
    </source>
</reference>
<feature type="domain" description="NADP-dependent oxidoreductase" evidence="1">
    <location>
        <begin position="15"/>
        <end position="318"/>
    </location>
</feature>
<dbReference type="EMBL" id="JBHLUN010000007">
    <property type="protein sequence ID" value="MFC0408688.1"/>
    <property type="molecule type" value="Genomic_DNA"/>
</dbReference>
<evidence type="ECO:0000313" key="2">
    <source>
        <dbReference type="EMBL" id="MFC0408688.1"/>
    </source>
</evidence>
<keyword evidence="3" id="KW-1185">Reference proteome</keyword>
<accession>A0ABV6JVV2</accession>
<dbReference type="Pfam" id="PF00248">
    <property type="entry name" value="Aldo_ket_red"/>
    <property type="match status" value="1"/>
</dbReference>
<evidence type="ECO:0000259" key="1">
    <source>
        <dbReference type="Pfam" id="PF00248"/>
    </source>
</evidence>
<protein>
    <submittedName>
        <fullName evidence="2">Aldo/keto reductase</fullName>
    </submittedName>
</protein>
<dbReference type="PANTHER" id="PTHR43364:SF6">
    <property type="entry name" value="OXIDOREDUCTASE-RELATED"/>
    <property type="match status" value="1"/>
</dbReference>
<dbReference type="Proteomes" id="UP001589865">
    <property type="component" value="Unassembled WGS sequence"/>
</dbReference>
<dbReference type="SUPFAM" id="SSF51430">
    <property type="entry name" value="NAD(P)-linked oxidoreductase"/>
    <property type="match status" value="1"/>
</dbReference>
<dbReference type="CDD" id="cd19081">
    <property type="entry name" value="AKR_AKR9C1"/>
    <property type="match status" value="1"/>
</dbReference>
<sequence>MQKRPLGRSGLSIPPLVFGGNVFGWTADEATSFRLLDRLVEAGLNAIDTADIYSHWAPNHRGGESETVIGNWLKRRGRRDDVIILTKVGGPMPDRAEGGGGKGLKRDWIRRGVEASLRRLQTDHIDLYQAHFDDPDTPLRETVGAFAELIATGKVRAVGASNYSAARLREALETAAEMGVPRYESLQPHYNLMEREGFERELQPYCYEQGLGVIPYFSLAAGFLTGKYRSEADLSKSPRGEGVRKYLDARGKRVLEALDDVASQHGATPAQVAIAWLVNRAGITAPIASATREEQLEDLIKAVTLDIRPADVAALDGASA</sequence>
<dbReference type="Gene3D" id="3.20.20.100">
    <property type="entry name" value="NADP-dependent oxidoreductase domain"/>
    <property type="match status" value="1"/>
</dbReference>
<dbReference type="PANTHER" id="PTHR43364">
    <property type="entry name" value="NADH-SPECIFIC METHYLGLYOXAL REDUCTASE-RELATED"/>
    <property type="match status" value="1"/>
</dbReference>
<comment type="caution">
    <text evidence="2">The sequence shown here is derived from an EMBL/GenBank/DDBJ whole genome shotgun (WGS) entry which is preliminary data.</text>
</comment>
<dbReference type="InterPro" id="IPR050523">
    <property type="entry name" value="AKR_Detox_Biosynth"/>
</dbReference>
<dbReference type="InterPro" id="IPR023210">
    <property type="entry name" value="NADP_OxRdtase_dom"/>
</dbReference>
<dbReference type="RefSeq" id="WP_377044447.1">
    <property type="nucleotide sequence ID" value="NZ_JBHLUN010000007.1"/>
</dbReference>
<dbReference type="InterPro" id="IPR036812">
    <property type="entry name" value="NAD(P)_OxRdtase_dom_sf"/>
</dbReference>
<gene>
    <name evidence="2" type="ORF">ACFFGY_10535</name>
</gene>